<dbReference type="InterPro" id="IPR011990">
    <property type="entry name" value="TPR-like_helical_dom_sf"/>
</dbReference>
<feature type="region of interest" description="Disordered" evidence="1">
    <location>
        <begin position="65"/>
        <end position="95"/>
    </location>
</feature>
<evidence type="ECO:0000313" key="4">
    <source>
        <dbReference type="Proteomes" id="UP000235145"/>
    </source>
</evidence>
<dbReference type="InterPro" id="IPR018253">
    <property type="entry name" value="DnaJ_domain_CS"/>
</dbReference>
<feature type="compositionally biased region" description="Basic residues" evidence="1">
    <location>
        <begin position="68"/>
        <end position="78"/>
    </location>
</feature>
<feature type="region of interest" description="Disordered" evidence="1">
    <location>
        <begin position="276"/>
        <end position="298"/>
    </location>
</feature>
<comment type="caution">
    <text evidence="3">The sequence shown here is derived from an EMBL/GenBank/DDBJ whole genome shotgun (WGS) entry which is preliminary data.</text>
</comment>
<evidence type="ECO:0000313" key="3">
    <source>
        <dbReference type="EMBL" id="KAJ0192074.1"/>
    </source>
</evidence>
<feature type="compositionally biased region" description="Basic and acidic residues" evidence="1">
    <location>
        <begin position="224"/>
        <end position="236"/>
    </location>
</feature>
<dbReference type="PRINTS" id="PR00625">
    <property type="entry name" value="JDOMAIN"/>
</dbReference>
<dbReference type="PANTHER" id="PTHR45181:SF11">
    <property type="entry name" value="DNAJ DOMAIN, TETRATRICOPEPTIDE-LIKE HELICAL DOMAIN SUPERFAMILY"/>
    <property type="match status" value="1"/>
</dbReference>
<dbReference type="SUPFAM" id="SSF48452">
    <property type="entry name" value="TPR-like"/>
    <property type="match status" value="3"/>
</dbReference>
<feature type="region of interest" description="Disordered" evidence="1">
    <location>
        <begin position="1"/>
        <end position="32"/>
    </location>
</feature>
<evidence type="ECO:0000259" key="2">
    <source>
        <dbReference type="PROSITE" id="PS50076"/>
    </source>
</evidence>
<dbReference type="CDD" id="cd06257">
    <property type="entry name" value="DnaJ"/>
    <property type="match status" value="1"/>
</dbReference>
<feature type="region of interest" description="Disordered" evidence="1">
    <location>
        <begin position="319"/>
        <end position="339"/>
    </location>
</feature>
<dbReference type="PROSITE" id="PS50076">
    <property type="entry name" value="DNAJ_2"/>
    <property type="match status" value="1"/>
</dbReference>
<dbReference type="PANTHER" id="PTHR45181">
    <property type="entry name" value="HEAT SHOCK PROTEIN DNAJ WITH TETRATRICOPEPTIDE REPEAT-CONTAINING PROTEIN"/>
    <property type="match status" value="1"/>
</dbReference>
<dbReference type="InterPro" id="IPR036869">
    <property type="entry name" value="J_dom_sf"/>
</dbReference>
<dbReference type="Gene3D" id="1.25.40.10">
    <property type="entry name" value="Tetratricopeptide repeat domain"/>
    <property type="match status" value="3"/>
</dbReference>
<keyword evidence="4" id="KW-1185">Reference proteome</keyword>
<dbReference type="AlphaFoldDB" id="A0A9R1URQ6"/>
<feature type="compositionally biased region" description="Polar residues" evidence="1">
    <location>
        <begin position="10"/>
        <end position="32"/>
    </location>
</feature>
<evidence type="ECO:0000256" key="1">
    <source>
        <dbReference type="SAM" id="MobiDB-lite"/>
    </source>
</evidence>
<dbReference type="Pfam" id="PF00226">
    <property type="entry name" value="DnaJ"/>
    <property type="match status" value="1"/>
</dbReference>
<dbReference type="Proteomes" id="UP000235145">
    <property type="component" value="Unassembled WGS sequence"/>
</dbReference>
<dbReference type="InterPro" id="IPR001623">
    <property type="entry name" value="DnaJ_domain"/>
</dbReference>
<feature type="region of interest" description="Disordered" evidence="1">
    <location>
        <begin position="616"/>
        <end position="637"/>
    </location>
</feature>
<protein>
    <recommendedName>
        <fullName evidence="2">J domain-containing protein</fullName>
    </recommendedName>
</protein>
<sequence>MSPAVEDFLSPSSSSTQRSYFQNPNPSAQGHFTDSGIFNNSFNLMNSSKLDFDCSNDAAAAEATTVRSSRRKHVKVKKQSSCNGPVSKKSDNSTRDTTGFVFNATTSGSVLSSSLGKTGCDGNDERQRDGEVLDFNLMRFTMGVTNNNQLGNKMGAEKVQKSGNNFQSGDLNFVFGADDEMGDNRKASERGSNKFGKLNGVDILFGANMNNGVLNSNSSNIGHEHGREGVGLHLDDSESSGTVRSSGIDGFMKVNNFKTMPDFHLVNSMSFLNLGSKGSGEAAPSMNSNLKTEENNTSDSKKFENLGFVFSANHRDFQTDSSIGKQKSKEKVDKLAPESANRNVDSGVIFGNNKVNGIFHIGTHNEKKSSFKGNMKVDDETNIMKSQGAGSSDHLKKQGDNVDSVLDGNSTFVFGSNLGNAFGDNPQCKVPHDTKTSNIHDPTKVSTTKNKINEAGTTNNFSFSSNASFTGFNTPDINIPVSFTSDMFPGLGKKLEFSKNNSVSQRKLKKTKAKVRQQSSNRPQVILTHLSEGVTQSCEESPGSCSPMDVSPYWGAADCAPTSTNPATSQVQNEDAVDTTEKLGAQNFSPSVTSFASADMAVRQRPHLKKYKLRTGRVNVSHSHKPEHTKATDQETCDSWRKRGNEAYKSGDLSEAEVCYSKGISSIQHTETPGVCIQPLLLCYSNRAATRMALGRMREGLNDCRMAAALDPNFMKVNLRSAKYDFYLCHLLLGEVDDASYYYNKCLESEEIVCLDRRITIEAAEGLQKAQKVSDYLKLAAEILEQKTYESATNALGTITDALSISSYSEKLLNMKGEALLMLGKHKEVVQLCEQTLDTAEKNFSSVCKISLRLWRWNLMSKSYFHLGRLEIALDLMEKHEQLRSKIVGPDESLAHLAVTIRELLHCKNAGNEAFQNGKHTEAVEHYSAAISKSIESHSFAAVCFCNRAAANQSLGEIIDAIGDCSIAIALDTSYPKALSRRATLLEMIRDYKHASDDLQRLISILETQSQNSQNSHKSASNGSVKDLRRARRRLSILEEKAKKERSLDLYLILGLKPTDGAADVKKAYRKAALRHHPDKVNQQWKAIAESIQMDADRLFKMIGEAYAVLSDPAKRSKYDLEEEMWDDMEINVGSSNRRGSDFFGSQESRKSYGYSNGNSHYYYWQQEPRKSYHTSYPRW</sequence>
<dbReference type="PROSITE" id="PS00636">
    <property type="entry name" value="DNAJ_1"/>
    <property type="match status" value="1"/>
</dbReference>
<organism evidence="3 4">
    <name type="scientific">Lactuca sativa</name>
    <name type="common">Garden lettuce</name>
    <dbReference type="NCBI Taxonomy" id="4236"/>
    <lineage>
        <taxon>Eukaryota</taxon>
        <taxon>Viridiplantae</taxon>
        <taxon>Streptophyta</taxon>
        <taxon>Embryophyta</taxon>
        <taxon>Tracheophyta</taxon>
        <taxon>Spermatophyta</taxon>
        <taxon>Magnoliopsida</taxon>
        <taxon>eudicotyledons</taxon>
        <taxon>Gunneridae</taxon>
        <taxon>Pentapetalae</taxon>
        <taxon>asterids</taxon>
        <taxon>campanulids</taxon>
        <taxon>Asterales</taxon>
        <taxon>Asteraceae</taxon>
        <taxon>Cichorioideae</taxon>
        <taxon>Cichorieae</taxon>
        <taxon>Lactucinae</taxon>
        <taxon>Lactuca</taxon>
    </lineage>
</organism>
<name>A0A9R1URQ6_LACSA</name>
<gene>
    <name evidence="3" type="ORF">LSAT_V11C800421880</name>
</gene>
<proteinExistence type="predicted"/>
<dbReference type="SMART" id="SM00271">
    <property type="entry name" value="DnaJ"/>
    <property type="match status" value="1"/>
</dbReference>
<dbReference type="Gene3D" id="1.10.287.110">
    <property type="entry name" value="DnaJ domain"/>
    <property type="match status" value="1"/>
</dbReference>
<dbReference type="InterPro" id="IPR019734">
    <property type="entry name" value="TPR_rpt"/>
</dbReference>
<reference evidence="3 4" key="1">
    <citation type="journal article" date="2017" name="Nat. Commun.">
        <title>Genome assembly with in vitro proximity ligation data and whole-genome triplication in lettuce.</title>
        <authorList>
            <person name="Reyes-Chin-Wo S."/>
            <person name="Wang Z."/>
            <person name="Yang X."/>
            <person name="Kozik A."/>
            <person name="Arikit S."/>
            <person name="Song C."/>
            <person name="Xia L."/>
            <person name="Froenicke L."/>
            <person name="Lavelle D.O."/>
            <person name="Truco M.J."/>
            <person name="Xia R."/>
            <person name="Zhu S."/>
            <person name="Xu C."/>
            <person name="Xu H."/>
            <person name="Xu X."/>
            <person name="Cox K."/>
            <person name="Korf I."/>
            <person name="Meyers B.C."/>
            <person name="Michelmore R.W."/>
        </authorList>
    </citation>
    <scope>NUCLEOTIDE SEQUENCE [LARGE SCALE GENOMIC DNA]</scope>
    <source>
        <strain evidence="4">cv. Salinas</strain>
        <tissue evidence="3">Seedlings</tissue>
    </source>
</reference>
<feature type="domain" description="J" evidence="2">
    <location>
        <begin position="1049"/>
        <end position="1123"/>
    </location>
</feature>
<dbReference type="SMART" id="SM00028">
    <property type="entry name" value="TPR"/>
    <property type="match status" value="8"/>
</dbReference>
<dbReference type="EMBL" id="NBSK02000008">
    <property type="protein sequence ID" value="KAJ0192074.1"/>
    <property type="molecule type" value="Genomic_DNA"/>
</dbReference>
<feature type="compositionally biased region" description="Basic and acidic residues" evidence="1">
    <location>
        <begin position="624"/>
        <end position="637"/>
    </location>
</feature>
<feature type="region of interest" description="Disordered" evidence="1">
    <location>
        <begin position="224"/>
        <end position="245"/>
    </location>
</feature>
<feature type="compositionally biased region" description="Basic and acidic residues" evidence="1">
    <location>
        <begin position="327"/>
        <end position="336"/>
    </location>
</feature>
<accession>A0A9R1URQ6</accession>
<dbReference type="SUPFAM" id="SSF46565">
    <property type="entry name" value="Chaperone J-domain"/>
    <property type="match status" value="1"/>
</dbReference>